<dbReference type="EMBL" id="BAER01000013">
    <property type="protein sequence ID" value="GAC31102.1"/>
    <property type="molecule type" value="Genomic_DNA"/>
</dbReference>
<name>K6ZL91_9ALTE</name>
<dbReference type="Proteomes" id="UP000006322">
    <property type="component" value="Unassembled WGS sequence"/>
</dbReference>
<gene>
    <name evidence="1" type="ORF">GPLA_0183</name>
</gene>
<proteinExistence type="predicted"/>
<evidence type="ECO:0000313" key="1">
    <source>
        <dbReference type="EMBL" id="GAC31102.1"/>
    </source>
</evidence>
<sequence length="60" mass="6511">MSEHPLCADVLQRLKSKQRATGVKIGKHALPSKTVGQYVHLPFTAIICVCQHSRNVVASG</sequence>
<keyword evidence="2" id="KW-1185">Reference proteome</keyword>
<dbReference type="AlphaFoldDB" id="K6ZL91"/>
<accession>K6ZL91</accession>
<reference evidence="2" key="1">
    <citation type="journal article" date="2014" name="Environ. Microbiol.">
        <title>Comparative genomics of the marine bacterial genus Glaciecola reveals the high degree of genomic diversity and genomic characteristic for cold adaptation.</title>
        <authorList>
            <person name="Qin Q.L."/>
            <person name="Xie B.B."/>
            <person name="Yu Y."/>
            <person name="Shu Y.L."/>
            <person name="Rong J.C."/>
            <person name="Zhang Y.J."/>
            <person name="Zhao D.L."/>
            <person name="Chen X.L."/>
            <person name="Zhang X.Y."/>
            <person name="Chen B."/>
            <person name="Zhou B.C."/>
            <person name="Zhang Y.Z."/>
        </authorList>
    </citation>
    <scope>NUCLEOTIDE SEQUENCE [LARGE SCALE GENOMIC DNA]</scope>
    <source>
        <strain evidence="2">LMG 21857</strain>
    </source>
</reference>
<organism evidence="1 2">
    <name type="scientific">Paraglaciecola polaris LMG 21857</name>
    <dbReference type="NCBI Taxonomy" id="1129793"/>
    <lineage>
        <taxon>Bacteria</taxon>
        <taxon>Pseudomonadati</taxon>
        <taxon>Pseudomonadota</taxon>
        <taxon>Gammaproteobacteria</taxon>
        <taxon>Alteromonadales</taxon>
        <taxon>Alteromonadaceae</taxon>
        <taxon>Paraglaciecola</taxon>
    </lineage>
</organism>
<protein>
    <submittedName>
        <fullName evidence="1">Uncharacterized protein</fullName>
    </submittedName>
</protein>
<comment type="caution">
    <text evidence="1">The sequence shown here is derived from an EMBL/GenBank/DDBJ whole genome shotgun (WGS) entry which is preliminary data.</text>
</comment>
<evidence type="ECO:0000313" key="2">
    <source>
        <dbReference type="Proteomes" id="UP000006322"/>
    </source>
</evidence>